<feature type="region of interest" description="Disordered" evidence="1">
    <location>
        <begin position="76"/>
        <end position="136"/>
    </location>
</feature>
<feature type="region of interest" description="Disordered" evidence="1">
    <location>
        <begin position="158"/>
        <end position="178"/>
    </location>
</feature>
<evidence type="ECO:0000256" key="2">
    <source>
        <dbReference type="SAM" id="Phobius"/>
    </source>
</evidence>
<dbReference type="AlphaFoldDB" id="A0A0B7JQU6"/>
<accession>A0A0B7JQU6</accession>
<gene>
    <name evidence="3" type="ORF">BN869_000001727_1</name>
</gene>
<feature type="transmembrane region" description="Helical" evidence="2">
    <location>
        <begin position="7"/>
        <end position="26"/>
    </location>
</feature>
<feature type="region of interest" description="Disordered" evidence="1">
    <location>
        <begin position="190"/>
        <end position="217"/>
    </location>
</feature>
<keyword evidence="2" id="KW-0812">Transmembrane</keyword>
<sequence length="232" mass="24640">MGLFNPVYALLIPSLVFVTIPLAILAGLTTTLAFSVLILRVIVVYLDIALSVVPQSLAGRGTASLQQRLAASRNAAKTLPYSQSPSPLRSSIRHRRRRSSVSALSGGSTSSLSASERGPGLIPSIGPEREFEGIGGWRLGDDDDDELWTTVNALPDRSLGRHHGRTSSTGPTTPGEGGYLMMKGRTHSPEARKAASPNCSRARTPTGPRVGFATTSMNQNEGGYFALVRAKQ</sequence>
<keyword evidence="2" id="KW-1133">Transmembrane helix</keyword>
<feature type="compositionally biased region" description="Low complexity" evidence="1">
    <location>
        <begin position="100"/>
        <end position="118"/>
    </location>
</feature>
<protein>
    <submittedName>
        <fullName evidence="3">Uncharacterized protein</fullName>
    </submittedName>
</protein>
<dbReference type="EMBL" id="CDPU01000003">
    <property type="protein sequence ID" value="CEO45672.1"/>
    <property type="molecule type" value="Genomic_DNA"/>
</dbReference>
<evidence type="ECO:0000313" key="3">
    <source>
        <dbReference type="EMBL" id="CEO45672.1"/>
    </source>
</evidence>
<keyword evidence="2" id="KW-0472">Membrane</keyword>
<organism evidence="3">
    <name type="scientific">Bionectria ochroleuca</name>
    <name type="common">Gliocladium roseum</name>
    <dbReference type="NCBI Taxonomy" id="29856"/>
    <lineage>
        <taxon>Eukaryota</taxon>
        <taxon>Fungi</taxon>
        <taxon>Dikarya</taxon>
        <taxon>Ascomycota</taxon>
        <taxon>Pezizomycotina</taxon>
        <taxon>Sordariomycetes</taxon>
        <taxon>Hypocreomycetidae</taxon>
        <taxon>Hypocreales</taxon>
        <taxon>Bionectriaceae</taxon>
        <taxon>Clonostachys</taxon>
    </lineage>
</organism>
<evidence type="ECO:0000256" key="1">
    <source>
        <dbReference type="SAM" id="MobiDB-lite"/>
    </source>
</evidence>
<reference evidence="3" key="1">
    <citation type="submission" date="2015-01" db="EMBL/GenBank/DDBJ databases">
        <authorList>
            <person name="Durling Mikael"/>
        </authorList>
    </citation>
    <scope>NUCLEOTIDE SEQUENCE</scope>
</reference>
<proteinExistence type="predicted"/>
<name>A0A0B7JQU6_BIOOC</name>